<dbReference type="OrthoDB" id="10408445at2759"/>
<evidence type="ECO:0000313" key="2">
    <source>
        <dbReference type="EMBL" id="KAA1064540.1"/>
    </source>
</evidence>
<dbReference type="Proteomes" id="UP000324748">
    <property type="component" value="Unassembled WGS sequence"/>
</dbReference>
<comment type="caution">
    <text evidence="2">The sequence shown here is derived from an EMBL/GenBank/DDBJ whole genome shotgun (WGS) entry which is preliminary data.</text>
</comment>
<gene>
    <name evidence="2" type="ORF">PGT21_007125</name>
</gene>
<protein>
    <submittedName>
        <fullName evidence="2">Uncharacterized protein</fullName>
    </submittedName>
</protein>
<accession>A0A5B0LKW3</accession>
<feature type="compositionally biased region" description="Polar residues" evidence="1">
    <location>
        <begin position="1"/>
        <end position="13"/>
    </location>
</feature>
<dbReference type="EMBL" id="VSWC01000197">
    <property type="protein sequence ID" value="KAA1064540.1"/>
    <property type="molecule type" value="Genomic_DNA"/>
</dbReference>
<evidence type="ECO:0000313" key="3">
    <source>
        <dbReference type="Proteomes" id="UP000324748"/>
    </source>
</evidence>
<feature type="region of interest" description="Disordered" evidence="1">
    <location>
        <begin position="68"/>
        <end position="89"/>
    </location>
</feature>
<name>A0A5B0LKW3_PUCGR</name>
<feature type="region of interest" description="Disordered" evidence="1">
    <location>
        <begin position="1"/>
        <end position="21"/>
    </location>
</feature>
<sequence length="153" mass="17071">MDGHQFSTGSPQAATAGGRTRTRQFTVFRGLHRLVHGCISQYSVGSTDWSRAALQGCLVELTRKLAGPPLKNRQRRQKRRQGIEPQEQTKVAHPGAGCLTIEIELTGAYQTFAEPILWISRGRRLPWDPHSRLARSAPGVYYLGESVRIFKAC</sequence>
<proteinExistence type="predicted"/>
<organism evidence="2 3">
    <name type="scientific">Puccinia graminis f. sp. tritici</name>
    <dbReference type="NCBI Taxonomy" id="56615"/>
    <lineage>
        <taxon>Eukaryota</taxon>
        <taxon>Fungi</taxon>
        <taxon>Dikarya</taxon>
        <taxon>Basidiomycota</taxon>
        <taxon>Pucciniomycotina</taxon>
        <taxon>Pucciniomycetes</taxon>
        <taxon>Pucciniales</taxon>
        <taxon>Pucciniaceae</taxon>
        <taxon>Puccinia</taxon>
    </lineage>
</organism>
<dbReference type="AlphaFoldDB" id="A0A5B0LKW3"/>
<reference evidence="2 3" key="1">
    <citation type="submission" date="2019-05" db="EMBL/GenBank/DDBJ databases">
        <title>Emergence of the Ug99 lineage of the wheat stem rust pathogen through somatic hybridization.</title>
        <authorList>
            <person name="Li F."/>
            <person name="Upadhyaya N.M."/>
            <person name="Sperschneider J."/>
            <person name="Matny O."/>
            <person name="Nguyen-Phuc H."/>
            <person name="Mago R."/>
            <person name="Raley C."/>
            <person name="Miller M.E."/>
            <person name="Silverstein K.A.T."/>
            <person name="Henningsen E."/>
            <person name="Hirsch C.D."/>
            <person name="Visser B."/>
            <person name="Pretorius Z.A."/>
            <person name="Steffenson B.J."/>
            <person name="Schwessinger B."/>
            <person name="Dodds P.N."/>
            <person name="Figueroa M."/>
        </authorList>
    </citation>
    <scope>NUCLEOTIDE SEQUENCE [LARGE SCALE GENOMIC DNA]</scope>
    <source>
        <strain evidence="2">21-0</strain>
    </source>
</reference>
<evidence type="ECO:0000256" key="1">
    <source>
        <dbReference type="SAM" id="MobiDB-lite"/>
    </source>
</evidence>
<keyword evidence="3" id="KW-1185">Reference proteome</keyword>